<dbReference type="InterPro" id="IPR003439">
    <property type="entry name" value="ABC_transporter-like_ATP-bd"/>
</dbReference>
<name>A0A3S1DPW0_9BACL</name>
<evidence type="ECO:0000313" key="6">
    <source>
        <dbReference type="EMBL" id="RUT46320.1"/>
    </source>
</evidence>
<sequence length="287" mass="32278">MEIKAENVTRTFGTKRAIDELNFTLPEGVYGLLGDNGAGKSTLMRILVAIDHQTSGKVTFNGKDIFHMNDDYRSLVGYIPQDFEVYPAFTATEYLEYMGALKGLSKKELKHKVPEVLQFVNLEKVANKKVKTFSGGMKRRVGIAQAIINDPKILIFDEPTAGLDPHERIRFSNIISEMGQDKIILFSTHIISDIEAITTNVIILNQGKIKEQGNVQKMLSGIKGKVFTEEMDRERLASFKKEHLIVRIRQEENAVSVRYLGEQESGAIECEPTLEDYYIYLGSGSHA</sequence>
<dbReference type="InterPro" id="IPR017871">
    <property type="entry name" value="ABC_transporter-like_CS"/>
</dbReference>
<reference evidence="6 7" key="1">
    <citation type="submission" date="2018-12" db="EMBL/GenBank/DDBJ databases">
        <authorList>
            <person name="Sun L."/>
            <person name="Chen Z."/>
        </authorList>
    </citation>
    <scope>NUCLEOTIDE SEQUENCE [LARGE SCALE GENOMIC DNA]</scope>
    <source>
        <strain evidence="6 7">DSM 15890</strain>
    </source>
</reference>
<dbReference type="SMART" id="SM00382">
    <property type="entry name" value="AAA"/>
    <property type="match status" value="1"/>
</dbReference>
<dbReference type="PROSITE" id="PS50893">
    <property type="entry name" value="ABC_TRANSPORTER_2"/>
    <property type="match status" value="1"/>
</dbReference>
<dbReference type="PANTHER" id="PTHR43335">
    <property type="entry name" value="ABC TRANSPORTER, ATP-BINDING PROTEIN"/>
    <property type="match status" value="1"/>
</dbReference>
<dbReference type="OrthoDB" id="9804819at2"/>
<dbReference type="PROSITE" id="PS00211">
    <property type="entry name" value="ABC_TRANSPORTER_1"/>
    <property type="match status" value="1"/>
</dbReference>
<dbReference type="PANTHER" id="PTHR43335:SF2">
    <property type="entry name" value="ABC TRANSPORTER, ATP-BINDING PROTEIN"/>
    <property type="match status" value="1"/>
</dbReference>
<evidence type="ECO:0000313" key="7">
    <source>
        <dbReference type="Proteomes" id="UP000279446"/>
    </source>
</evidence>
<proteinExistence type="inferred from homology"/>
<dbReference type="AlphaFoldDB" id="A0A3S1DPW0"/>
<dbReference type="RefSeq" id="WP_127192423.1">
    <property type="nucleotide sequence ID" value="NZ_RZNY01000009.1"/>
</dbReference>
<evidence type="ECO:0000259" key="5">
    <source>
        <dbReference type="PROSITE" id="PS50893"/>
    </source>
</evidence>
<dbReference type="InterPro" id="IPR003593">
    <property type="entry name" value="AAA+_ATPase"/>
</dbReference>
<dbReference type="CDD" id="cd03264">
    <property type="entry name" value="ABC_drug_resistance_like"/>
    <property type="match status" value="1"/>
</dbReference>
<comment type="similarity">
    <text evidence="1">Belongs to the ABC transporter superfamily.</text>
</comment>
<dbReference type="Gene3D" id="3.40.50.300">
    <property type="entry name" value="P-loop containing nucleotide triphosphate hydrolases"/>
    <property type="match status" value="1"/>
</dbReference>
<dbReference type="GO" id="GO:0005524">
    <property type="term" value="F:ATP binding"/>
    <property type="evidence" value="ECO:0007669"/>
    <property type="project" value="UniProtKB-KW"/>
</dbReference>
<dbReference type="GO" id="GO:0016887">
    <property type="term" value="F:ATP hydrolysis activity"/>
    <property type="evidence" value="ECO:0007669"/>
    <property type="project" value="InterPro"/>
</dbReference>
<dbReference type="Proteomes" id="UP000279446">
    <property type="component" value="Unassembled WGS sequence"/>
</dbReference>
<evidence type="ECO:0000256" key="2">
    <source>
        <dbReference type="ARBA" id="ARBA00022448"/>
    </source>
</evidence>
<dbReference type="SUPFAM" id="SSF52540">
    <property type="entry name" value="P-loop containing nucleoside triphosphate hydrolases"/>
    <property type="match status" value="1"/>
</dbReference>
<dbReference type="EMBL" id="RZNY01000009">
    <property type="protein sequence ID" value="RUT46320.1"/>
    <property type="molecule type" value="Genomic_DNA"/>
</dbReference>
<dbReference type="InterPro" id="IPR027417">
    <property type="entry name" value="P-loop_NTPase"/>
</dbReference>
<gene>
    <name evidence="6" type="ORF">EJP82_12660</name>
</gene>
<dbReference type="Pfam" id="PF00005">
    <property type="entry name" value="ABC_tran"/>
    <property type="match status" value="1"/>
</dbReference>
<evidence type="ECO:0000256" key="3">
    <source>
        <dbReference type="ARBA" id="ARBA00022741"/>
    </source>
</evidence>
<keyword evidence="2" id="KW-0813">Transport</keyword>
<keyword evidence="4 6" id="KW-0067">ATP-binding</keyword>
<feature type="domain" description="ABC transporter" evidence="5">
    <location>
        <begin position="3"/>
        <end position="231"/>
    </location>
</feature>
<protein>
    <submittedName>
        <fullName evidence="6">ABC transporter ATP-binding protein</fullName>
    </submittedName>
</protein>
<keyword evidence="3" id="KW-0547">Nucleotide-binding</keyword>
<keyword evidence="7" id="KW-1185">Reference proteome</keyword>
<evidence type="ECO:0000256" key="4">
    <source>
        <dbReference type="ARBA" id="ARBA00022840"/>
    </source>
</evidence>
<evidence type="ECO:0000256" key="1">
    <source>
        <dbReference type="ARBA" id="ARBA00005417"/>
    </source>
</evidence>
<comment type="caution">
    <text evidence="6">The sequence shown here is derived from an EMBL/GenBank/DDBJ whole genome shotgun (WGS) entry which is preliminary data.</text>
</comment>
<accession>A0A3S1DPW0</accession>
<organism evidence="6 7">
    <name type="scientific">Paenibacillus anaericanus</name>
    <dbReference type="NCBI Taxonomy" id="170367"/>
    <lineage>
        <taxon>Bacteria</taxon>
        <taxon>Bacillati</taxon>
        <taxon>Bacillota</taxon>
        <taxon>Bacilli</taxon>
        <taxon>Bacillales</taxon>
        <taxon>Paenibacillaceae</taxon>
        <taxon>Paenibacillus</taxon>
    </lineage>
</organism>